<accession>A0A9W9LLJ8</accession>
<dbReference type="InterPro" id="IPR011042">
    <property type="entry name" value="6-blade_b-propeller_TolB-like"/>
</dbReference>
<evidence type="ECO:0000259" key="2">
    <source>
        <dbReference type="Pfam" id="PF08450"/>
    </source>
</evidence>
<dbReference type="InterPro" id="IPR013658">
    <property type="entry name" value="SGL"/>
</dbReference>
<protein>
    <submittedName>
        <fullName evidence="3">Six-bladed beta-propellerlike protein</fullName>
    </submittedName>
</protein>
<feature type="signal peptide" evidence="1">
    <location>
        <begin position="1"/>
        <end position="22"/>
    </location>
</feature>
<dbReference type="Proteomes" id="UP001146351">
    <property type="component" value="Unassembled WGS sequence"/>
</dbReference>
<name>A0A9W9LLJ8_9EURO</name>
<sequence>MNPRLFALILATCTLATSDVGAEPKPQPQFQFGNAVEIEDLVLRPNGNILFTTPSPSAEVWEIHPGTANGSAQRVVSLHGTSALGIAQVNPDVYAVSAGNLSTGMKGVEGSFAIHLVDMSQGRAKIKQSIAVPEAKFLSKLSKLGSSGTLLASDSQRGRIYTIDLAAAKTRTLLADVATMNGTTSFPNGVNGIQYSGDHIYYTNSAKGLFCRVGLANGNAAGKSEIVANITDAVPLPDSFAIRSDGHAYIAGSNQVLHVGPGGKFDVAAGSARGKQLAGATSVKFGVGENLRTLFVSTSGHISKPATSSYEEPGKIVSVEV</sequence>
<proteinExistence type="predicted"/>
<reference evidence="3" key="2">
    <citation type="journal article" date="2023" name="IMA Fungus">
        <title>Comparative genomic study of the Penicillium genus elucidates a diverse pangenome and 15 lateral gene transfer events.</title>
        <authorList>
            <person name="Petersen C."/>
            <person name="Sorensen T."/>
            <person name="Nielsen M.R."/>
            <person name="Sondergaard T.E."/>
            <person name="Sorensen J.L."/>
            <person name="Fitzpatrick D.A."/>
            <person name="Frisvad J.C."/>
            <person name="Nielsen K.L."/>
        </authorList>
    </citation>
    <scope>NUCLEOTIDE SEQUENCE</scope>
    <source>
        <strain evidence="3">IBT 21917</strain>
    </source>
</reference>
<dbReference type="PANTHER" id="PTHR42060:SF3">
    <property type="entry name" value="SMP-30_GLUCONOLACTONASE_LRE-LIKE REGION DOMAIN-CONTAINING PROTEIN"/>
    <property type="match status" value="1"/>
</dbReference>
<evidence type="ECO:0000313" key="4">
    <source>
        <dbReference type="Proteomes" id="UP001146351"/>
    </source>
</evidence>
<feature type="domain" description="SMP-30/Gluconolactonase/LRE-like region" evidence="2">
    <location>
        <begin position="155"/>
        <end position="299"/>
    </location>
</feature>
<organism evidence="3 4">
    <name type="scientific">Penicillium capsulatum</name>
    <dbReference type="NCBI Taxonomy" id="69766"/>
    <lineage>
        <taxon>Eukaryota</taxon>
        <taxon>Fungi</taxon>
        <taxon>Dikarya</taxon>
        <taxon>Ascomycota</taxon>
        <taxon>Pezizomycotina</taxon>
        <taxon>Eurotiomycetes</taxon>
        <taxon>Eurotiomycetidae</taxon>
        <taxon>Eurotiales</taxon>
        <taxon>Aspergillaceae</taxon>
        <taxon>Penicillium</taxon>
    </lineage>
</organism>
<evidence type="ECO:0000256" key="1">
    <source>
        <dbReference type="SAM" id="SignalP"/>
    </source>
</evidence>
<keyword evidence="1" id="KW-0732">Signal</keyword>
<dbReference type="EMBL" id="JAPQKO010000005">
    <property type="protein sequence ID" value="KAJ5162335.1"/>
    <property type="molecule type" value="Genomic_DNA"/>
</dbReference>
<gene>
    <name evidence="3" type="ORF">N7492_007727</name>
</gene>
<dbReference type="OrthoDB" id="9977941at2759"/>
<dbReference type="InterPro" id="IPR052998">
    <property type="entry name" value="Hetero-Diels-Alderase-like"/>
</dbReference>
<dbReference type="Gene3D" id="2.120.10.30">
    <property type="entry name" value="TolB, C-terminal domain"/>
    <property type="match status" value="1"/>
</dbReference>
<reference evidence="3" key="1">
    <citation type="submission" date="2022-11" db="EMBL/GenBank/DDBJ databases">
        <authorList>
            <person name="Petersen C."/>
        </authorList>
    </citation>
    <scope>NUCLEOTIDE SEQUENCE</scope>
    <source>
        <strain evidence="3">IBT 21917</strain>
    </source>
</reference>
<dbReference type="SUPFAM" id="SSF63829">
    <property type="entry name" value="Calcium-dependent phosphotriesterase"/>
    <property type="match status" value="1"/>
</dbReference>
<evidence type="ECO:0000313" key="3">
    <source>
        <dbReference type="EMBL" id="KAJ5162335.1"/>
    </source>
</evidence>
<dbReference type="Pfam" id="PF08450">
    <property type="entry name" value="SGL"/>
    <property type="match status" value="1"/>
</dbReference>
<dbReference type="AlphaFoldDB" id="A0A9W9LLJ8"/>
<feature type="chain" id="PRO_5040776864" evidence="1">
    <location>
        <begin position="23"/>
        <end position="321"/>
    </location>
</feature>
<comment type="caution">
    <text evidence="3">The sequence shown here is derived from an EMBL/GenBank/DDBJ whole genome shotgun (WGS) entry which is preliminary data.</text>
</comment>
<dbReference type="PANTHER" id="PTHR42060">
    <property type="entry name" value="NHL REPEAT-CONTAINING PROTEIN-RELATED"/>
    <property type="match status" value="1"/>
</dbReference>
<keyword evidence="4" id="KW-1185">Reference proteome</keyword>